<reference evidence="10 11" key="1">
    <citation type="journal article" date="2017" name="G3 (Bethesda)">
        <title>The Physical Genome Mapping of Anopheles albimanus Corrected Scaffold Misassemblies and Identified Interarm Rearrangements in Genus Anopheles.</title>
        <authorList>
            <person name="Artemov G.N."/>
            <person name="Peery A.N."/>
            <person name="Jiang X."/>
            <person name="Tu Z."/>
            <person name="Stegniy V.N."/>
            <person name="Sharakhova M.V."/>
            <person name="Sharakhov I.V."/>
        </authorList>
    </citation>
    <scope>NUCLEOTIDE SEQUENCE [LARGE SCALE GENOMIC DNA]</scope>
    <source>
        <strain evidence="10 11">ALBI9_A</strain>
    </source>
</reference>
<sequence length="3335" mass="374826">MATSSWDKFVLLLWKNWIIQKRHYVQTAFEILIPAIACVVLIVVRGLVDADVFTEPTQWNPLEINTLRHMLPAANPDIDPPITFALAYSPQSPLTDRIMAKAVEQIVDPLELVGFDTGQRMEDFFRLNYSLAGVEFPDSYRGATNLPDNNVTISLRFPGEMRTLQDDFTAFWANWATELMFPAFQIAGARERERDDGGYPANYYNESFIAIQSAISRAIILERDPTLELPDIYLNRFPYPPYYSDPLLTGFENLLPLIVVIAFFYTAINTVKYITVEKEKQLKEAMKIMGLPSWLHWSAWFVKCLLLLIVSISLIVVLLCVNITTNTDLAIFEYAEWTVVWFYLFVFSITTICFCFMVSTFFSKANIAAGIAGLLWFILIVPYNIAFSNYDDMEAGAKLAICLFSNSAMSFGFMLMMRHEGTATGLQWSNLFDPVSVDDDFSVGDTMIMLLVDALIYLVIALYVEKVFPGDFGIAEPWYFPVRKQFWCKDSQQPTDTSINEDFKSEETNIEREPVGKHAGIQIRKLRKEFTKKKVAVQGLNLNMYEDQITVLLGHNGAGKTTTMSMLTGMFSPTSGTALVNGFDIRNNIDAVRGSLGLCPQHNVLFAEMTVAEHIEFFARLKGVPRNKIKEEIRHYVQLLELEDKLNKQSHTLSGGMKRKLSVGIALCGGSKVVLCDEPTSGMDPSARRALWDLLIKEKQGRTILLSTHFMDEADILGDRIAIMAEGELKAAGSSFFLKKRFGVGYRLICVKGPGCDRARLTGILRQHIPNITIDTDIGSELSYVLNENYTGVFQQLLRDLEDNVEQCGITSYGISLTTLEEVFLRVGSDSYALDQKSSTPDSEELDNGLNHSSTLTLDHRTSDTASLLGGSNLIWNQLAAMLLKKYISSKRSWVQMLVQALIPIYFVIVTVVIVRTFPGQTDLPPIPINVYNYSATTTILQDSGPSSRFVDGYRALFETFPGSHQLQVIKKDIVDYILEVSTDNIGLVNRQYMAAASITSTNHTVWWNPTGFHTAPLAVSFMYNAIIKSINKAYEITIINKPLPFKAETRFTQLQAGNNLGFQISFNTGFAMSFIAALYIMFYIKERTSRAKLLQFVSGINVFTFWVVSLLWDYLTYIITALIYIATLAAFQEDGWSSFEELGRVFLVLLVFGIGFLPLTYLFSFRFEVPATGFVKMMIINIFSGTIFFTAVFLLKFDGFDLKDVANGLEWAFMIFPLFSLSQSLSNINVLSTTESVCREQCTEETVALCSPEYICSVLPDCCDTSIFSWDTNGINRQLMYMGMVGMVAFLVLMGIEFRVLERIFKRSSKRNVEGLPSASEDPELDDDVWQEKKRVKALSGAELAGTNLVVSDLTKYYGKFLAVNQLCVSVDGAECFGLLGVNGAGKTSTFKMLTGDENISAGEAWVNGLSLKSNLNQVHKVIGYCPQFDALLEDLTGRETLRIFALLRGIPTNEIGSESLRLAEELNFVKHLDKRVKEYSGGNKRKLSTALALLANPAVVYLDEPTTGMDPGAKRHLWNVIINVKKAGKSIVLTSHSMEECEALCTRLAIMVNGEFKCLGSTQHLKNKFSKGYFLTIKLNRTGDGSPANAEPVKQFVAHNFTQAVLKEEYHDSMTYHITQSELKWSTMFGLMEEAKRTLDIEDYALGQTSLEQVFLFFTKYQREPKMSTSSWGKFVLLLWKNWIITKRHYLQTLFEILIPILACVLLIVIRGLVDAEQFKEPTVFKPLELNTISHLRLNGDISPPIIYTIGYSPQNPILENIVQRSLSYLDEELQVMAFANAQALQTHLQVNNVLVGVEFPDAYADIAQLPDQTILSLRYPSETRTFQETGSEFWNNWQTERMFPPFQVPGARQYERDDAGYPANYYNETFLQIQSAISRSILLERDPNYQLPEVYLSRYPYPPFYSDVLLTGLENLLPLIIVIAFFYTCINTVKYITVEKERQLKEAMKIMGLSSWLHWSAWFVKCIALLLISISIITVLLCVSITTNTDLAIFTFADWFAIWFYLFIYSLATITFCFMMSTFFSKANTASGIAGLMWFVFVMPYNIAFSNYDTMSLSAKLALCLFHNSAMSFGFMLIMRHEGTTNGLQWSNMFDPVTVDDDLSVGATMMMLLADTVIYLVIALYVEKVFPGEYGVAEPWYFPVTKKFWTNKVTTIDDGADVQQGERMDHIEPEPVGKHAGIRIRGLRKVFNKSKVAVKGLHLSMFEDQITVLLGHNGAGKTTTMSMLTGVFSPTSGTALINDCDIRTNIEGARKSLGLCPQHNVLFAEMTVAEHIKFFARLKGVERKAIPQEIDHYVSVLQLEDKRHAQSHTLSGGMKRKLAVGVALCGGSKVVFCDEPTSGMDPTARRALWDLLIQEKQGRTILLSTHFMDEADILGDRIAIMADGELKAAGSSFFLKKRFGVGYRLICVKDEGCDTARVTAMMRQHIANMQIETDIGTELSYVLDDSHTAVFQPLLQDLETQSASLGISSYGISLTTLEEVFLRVGSDSHTLDKKPSGVGPGSELDPARPYAIEPSNGSTITLSLEAGDQKLLTGFALLKNQLLAMVLKKAIATKRSWIAMLVQIFIPIFFVIMTVVIVRSFPDSLSLPPLTISFDSYDSTVTVLEGTATDPASASLIQAYQQLFADTGSSRTLRTISEPMVNYLLQRYDENLPQVNNEFMVAASITPTNHTIWFNAQGFHTAPLAVNTFYNAMLRTVCAQCSLLLTNHPLPFRPETRFTQLQAGNNMGFQLAFNTGFAMAFVAALYIMFYIKERVTRSKLLQFVSGANVLAFWGVSFLWDFLTFFITVMFYVAVLAAFQEDGWATGEEIGRVILVMVVFGFAFLPVTYLFSFVFDIPASGFVKMMILNIFTGTIFFMTVFLLLFDGFDLRNVAEGMEWAFLIFPLFALSHSLSNMNIAVATAQVCDMQCQLLPICIPELVCREFEQCCNTEIFTFERTGISRNLMYMFVVGLLSFLALMFIEYRVLDRVFRRKSKLAAPPADSDDIDSDVRAEKARVRTLTEGEIAANNLVLRDVTKYYGKFLAVNQLSLAIEHSQCFGLLGVNGAGKTTTFKMMTGDENISFGEAWVNGISLKSNMNEVHRRIGYCPQFDALIDDLTGRETLRIFALLRGIPRADIPALSLRLAEELNFGKHIDKQTKAYSGGNKRKLSTALALMGNPAVVYLDEPTTGMDPGARRQLWDVVCKERVAGKAIVLTSHSMEECEALCTRLAIMVNGEFKCLGSTQHLKNKFSNGYFLMIKLKRTEGSSMDRMEGVKRYIEERFPEAELKEAYLESVTYQIPSANTRWSTMFGLMEEAKKVLDIEDYALGQTSLEQVFLFFTKFQRETD</sequence>
<dbReference type="PANTHER" id="PTHR19229">
    <property type="entry name" value="ATP-BINDING CASSETTE TRANSPORTER SUBFAMILY A ABCA"/>
    <property type="match status" value="1"/>
</dbReference>
<dbReference type="GO" id="GO:0016020">
    <property type="term" value="C:membrane"/>
    <property type="evidence" value="ECO:0007669"/>
    <property type="project" value="UniProtKB-SubCell"/>
</dbReference>
<evidence type="ECO:0000313" key="11">
    <source>
        <dbReference type="Proteomes" id="UP000069272"/>
    </source>
</evidence>
<dbReference type="PROSITE" id="PS50893">
    <property type="entry name" value="ABC_TRANSPORTER_2"/>
    <property type="match status" value="4"/>
</dbReference>
<feature type="domain" description="ABC transporter" evidence="9">
    <location>
        <begin position="3017"/>
        <end position="3247"/>
    </location>
</feature>
<dbReference type="Gene3D" id="3.40.50.300">
    <property type="entry name" value="P-loop containing nucleotide triphosphate hydrolases"/>
    <property type="match status" value="4"/>
</dbReference>
<dbReference type="VEuPathDB" id="VectorBase:AALB004898"/>
<keyword evidence="8" id="KW-0472">Membrane</keyword>
<name>A0A182FVA3_ANOAL</name>
<dbReference type="InterPro" id="IPR026082">
    <property type="entry name" value="ABCA"/>
</dbReference>
<feature type="domain" description="ABC transporter" evidence="9">
    <location>
        <begin position="1350"/>
        <end position="1580"/>
    </location>
</feature>
<dbReference type="GO" id="GO:0005524">
    <property type="term" value="F:ATP binding"/>
    <property type="evidence" value="ECO:0007669"/>
    <property type="project" value="UniProtKB-KW"/>
</dbReference>
<feature type="domain" description="ABC transporter" evidence="9">
    <location>
        <begin position="521"/>
        <end position="751"/>
    </location>
</feature>
<dbReference type="Pfam" id="PF23321">
    <property type="entry name" value="R1_ABCA1"/>
    <property type="match status" value="2"/>
</dbReference>
<evidence type="ECO:0000256" key="8">
    <source>
        <dbReference type="ARBA" id="ARBA00023136"/>
    </source>
</evidence>
<dbReference type="PROSITE" id="PS00211">
    <property type="entry name" value="ABC_TRANSPORTER_1"/>
    <property type="match status" value="2"/>
</dbReference>
<keyword evidence="7" id="KW-1133">Transmembrane helix</keyword>
<dbReference type="Pfam" id="PF12698">
    <property type="entry name" value="ABC2_membrane_3"/>
    <property type="match status" value="4"/>
</dbReference>
<accession>A0A182FVA3</accession>
<keyword evidence="4" id="KW-0677">Repeat</keyword>
<dbReference type="CDD" id="cd03263">
    <property type="entry name" value="ABC_subfamily_A"/>
    <property type="match status" value="4"/>
</dbReference>
<keyword evidence="2" id="KW-0813">Transport</keyword>
<comment type="subcellular location">
    <subcellularLocation>
        <location evidence="1">Membrane</location>
        <topology evidence="1">Multi-pass membrane protein</topology>
    </subcellularLocation>
</comment>
<keyword evidence="3" id="KW-0812">Transmembrane</keyword>
<dbReference type="InterPro" id="IPR003593">
    <property type="entry name" value="AAA+_ATPase"/>
</dbReference>
<dbReference type="SUPFAM" id="SSF52540">
    <property type="entry name" value="P-loop containing nucleoside triphosphate hydrolases"/>
    <property type="match status" value="4"/>
</dbReference>
<evidence type="ECO:0000313" key="10">
    <source>
        <dbReference type="EnsemblMetazoa" id="AALB010488-PA"/>
    </source>
</evidence>
<dbReference type="NCBIfam" id="NF010167">
    <property type="entry name" value="PRK13648.1"/>
    <property type="match status" value="4"/>
</dbReference>
<keyword evidence="6" id="KW-0067">ATP-binding</keyword>
<evidence type="ECO:0000256" key="7">
    <source>
        <dbReference type="ARBA" id="ARBA00022989"/>
    </source>
</evidence>
<evidence type="ECO:0000259" key="9">
    <source>
        <dbReference type="PROSITE" id="PS50893"/>
    </source>
</evidence>
<dbReference type="STRING" id="7167.A0A182FVA3"/>
<keyword evidence="11" id="KW-1185">Reference proteome</keyword>
<dbReference type="FunFam" id="3.40.50.300:FF:000327">
    <property type="entry name" value="ATP-binding cassette sub-family A member 3"/>
    <property type="match status" value="2"/>
</dbReference>
<dbReference type="SMART" id="SM00382">
    <property type="entry name" value="AAA"/>
    <property type="match status" value="4"/>
</dbReference>
<protein>
    <recommendedName>
        <fullName evidence="9">ABC transporter domain-containing protein</fullName>
    </recommendedName>
</protein>
<organism evidence="10 11">
    <name type="scientific">Anopheles albimanus</name>
    <name type="common">New world malaria mosquito</name>
    <dbReference type="NCBI Taxonomy" id="7167"/>
    <lineage>
        <taxon>Eukaryota</taxon>
        <taxon>Metazoa</taxon>
        <taxon>Ecdysozoa</taxon>
        <taxon>Arthropoda</taxon>
        <taxon>Hexapoda</taxon>
        <taxon>Insecta</taxon>
        <taxon>Pterygota</taxon>
        <taxon>Neoptera</taxon>
        <taxon>Endopterygota</taxon>
        <taxon>Diptera</taxon>
        <taxon>Nematocera</taxon>
        <taxon>Culicoidea</taxon>
        <taxon>Culicidae</taxon>
        <taxon>Anophelinae</taxon>
        <taxon>Anopheles</taxon>
    </lineage>
</organism>
<evidence type="ECO:0000256" key="4">
    <source>
        <dbReference type="ARBA" id="ARBA00022737"/>
    </source>
</evidence>
<dbReference type="InterPro" id="IPR056264">
    <property type="entry name" value="R2_ABCA1-4-like"/>
</dbReference>
<dbReference type="FunFam" id="3.40.50.300:FF:000298">
    <property type="entry name" value="ATP-binding cassette sub-family A member 12"/>
    <property type="match status" value="2"/>
</dbReference>
<feature type="domain" description="ABC transporter" evidence="9">
    <location>
        <begin position="2185"/>
        <end position="2415"/>
    </location>
</feature>
<dbReference type="InterPro" id="IPR017871">
    <property type="entry name" value="ABC_transporter-like_CS"/>
</dbReference>
<dbReference type="Pfam" id="PF00005">
    <property type="entry name" value="ABC_tran"/>
    <property type="match status" value="4"/>
</dbReference>
<evidence type="ECO:0000256" key="6">
    <source>
        <dbReference type="ARBA" id="ARBA00022840"/>
    </source>
</evidence>
<dbReference type="InterPro" id="IPR013525">
    <property type="entry name" value="ABC2_TM"/>
</dbReference>
<dbReference type="InterPro" id="IPR027417">
    <property type="entry name" value="P-loop_NTPase"/>
</dbReference>
<evidence type="ECO:0000256" key="3">
    <source>
        <dbReference type="ARBA" id="ARBA00022692"/>
    </source>
</evidence>
<reference evidence="10" key="2">
    <citation type="submission" date="2022-08" db="UniProtKB">
        <authorList>
            <consortium name="EnsemblMetazoa"/>
        </authorList>
    </citation>
    <scope>IDENTIFICATION</scope>
    <source>
        <strain evidence="10">STECLA/ALBI9_A</strain>
    </source>
</reference>
<dbReference type="GO" id="GO:0016887">
    <property type="term" value="F:ATP hydrolysis activity"/>
    <property type="evidence" value="ECO:0007669"/>
    <property type="project" value="InterPro"/>
</dbReference>
<dbReference type="Proteomes" id="UP000069272">
    <property type="component" value="Chromosome 3R"/>
</dbReference>
<dbReference type="VEuPathDB" id="VectorBase:AALB20_034553"/>
<dbReference type="EnsemblMetazoa" id="AALB010488-RA">
    <property type="protein sequence ID" value="AALB010488-PA"/>
    <property type="gene ID" value="AALB010488"/>
</dbReference>
<proteinExistence type="predicted"/>
<dbReference type="GO" id="GO:0005319">
    <property type="term" value="F:lipid transporter activity"/>
    <property type="evidence" value="ECO:0007669"/>
    <property type="project" value="TreeGrafter"/>
</dbReference>
<dbReference type="InterPro" id="IPR003439">
    <property type="entry name" value="ABC_transporter-like_ATP-bd"/>
</dbReference>
<dbReference type="GO" id="GO:0140359">
    <property type="term" value="F:ABC-type transporter activity"/>
    <property type="evidence" value="ECO:0007669"/>
    <property type="project" value="InterPro"/>
</dbReference>
<keyword evidence="5" id="KW-0547">Nucleotide-binding</keyword>
<evidence type="ECO:0000256" key="1">
    <source>
        <dbReference type="ARBA" id="ARBA00004141"/>
    </source>
</evidence>
<dbReference type="PANTHER" id="PTHR19229:SF250">
    <property type="entry name" value="ABC TRANSPORTER DOMAIN-CONTAINING PROTEIN-RELATED"/>
    <property type="match status" value="1"/>
</dbReference>
<evidence type="ECO:0000256" key="2">
    <source>
        <dbReference type="ARBA" id="ARBA00022448"/>
    </source>
</evidence>
<evidence type="ECO:0000256" key="5">
    <source>
        <dbReference type="ARBA" id="ARBA00022741"/>
    </source>
</evidence>